<reference evidence="1 2" key="1">
    <citation type="submission" date="2018-05" db="EMBL/GenBank/DDBJ databases">
        <title>Draft genome of Methanospirillum lacunae Ki8-1.</title>
        <authorList>
            <person name="Dueholm M.S."/>
            <person name="Nielsen P.H."/>
            <person name="Bakmann L.F."/>
            <person name="Otzen D.E."/>
        </authorList>
    </citation>
    <scope>NUCLEOTIDE SEQUENCE [LARGE SCALE GENOMIC DNA]</scope>
    <source>
        <strain evidence="1 2">Ki8-1</strain>
    </source>
</reference>
<dbReference type="Gene3D" id="3.20.80.10">
    <property type="entry name" value="Regulatory factor, effector binding domain"/>
    <property type="match status" value="1"/>
</dbReference>
<accession>A0A2V2N1U8</accession>
<name>A0A2V2N1U8_9EURY</name>
<protein>
    <submittedName>
        <fullName evidence="1">AraC family transcriptional regulator</fullName>
    </submittedName>
</protein>
<dbReference type="AlphaFoldDB" id="A0A2V2N1U8"/>
<dbReference type="InterPro" id="IPR011256">
    <property type="entry name" value="Reg_factor_effector_dom_sf"/>
</dbReference>
<comment type="caution">
    <text evidence="1">The sequence shown here is derived from an EMBL/GenBank/DDBJ whole genome shotgun (WGS) entry which is preliminary data.</text>
</comment>
<dbReference type="RefSeq" id="WP_109966980.1">
    <property type="nucleotide sequence ID" value="NZ_CP176093.1"/>
</dbReference>
<organism evidence="1 2">
    <name type="scientific">Methanospirillum lacunae</name>
    <dbReference type="NCBI Taxonomy" id="668570"/>
    <lineage>
        <taxon>Archaea</taxon>
        <taxon>Methanobacteriati</taxon>
        <taxon>Methanobacteriota</taxon>
        <taxon>Stenosarchaea group</taxon>
        <taxon>Methanomicrobia</taxon>
        <taxon>Methanomicrobiales</taxon>
        <taxon>Methanospirillaceae</taxon>
        <taxon>Methanospirillum</taxon>
    </lineage>
</organism>
<sequence>MAKIVKTEVCQLPEVFIVGKKITVKMPNSPEINPIPNLWETCFSDNTFDHLMDYRDALFDDAYVGWMSDFSFENGTFTYICGMLMNSDISVMDDRFVSRNIEPTTVAIGWVQGSTVPEISFAAHSLVEKAVDEIGYSCEHATWCMEVYNCPRFTQPDENGEIILDYYIPCIKRS</sequence>
<dbReference type="GeneID" id="97549016"/>
<gene>
    <name evidence="1" type="ORF">DK846_00565</name>
</gene>
<keyword evidence="2" id="KW-1185">Reference proteome</keyword>
<proteinExistence type="predicted"/>
<dbReference type="Proteomes" id="UP000245657">
    <property type="component" value="Unassembled WGS sequence"/>
</dbReference>
<dbReference type="EMBL" id="QGMY01000002">
    <property type="protein sequence ID" value="PWR73699.1"/>
    <property type="molecule type" value="Genomic_DNA"/>
</dbReference>
<evidence type="ECO:0000313" key="2">
    <source>
        <dbReference type="Proteomes" id="UP000245657"/>
    </source>
</evidence>
<evidence type="ECO:0000313" key="1">
    <source>
        <dbReference type="EMBL" id="PWR73699.1"/>
    </source>
</evidence>